<proteinExistence type="inferred from homology"/>
<keyword evidence="3" id="KW-0520">NAD</keyword>
<dbReference type="InterPro" id="IPR015590">
    <property type="entry name" value="Aldehyde_DH_dom"/>
</dbReference>
<dbReference type="PANTHER" id="PTHR43570">
    <property type="entry name" value="ALDEHYDE DEHYDROGENASE"/>
    <property type="match status" value="1"/>
</dbReference>
<dbReference type="InterPro" id="IPR016162">
    <property type="entry name" value="Ald_DH_N"/>
</dbReference>
<reference evidence="9 10" key="1">
    <citation type="submission" date="2018-09" db="EMBL/GenBank/DDBJ databases">
        <title>Paenibacillus aracenensis nov. sp. isolated from a cave in southern Spain.</title>
        <authorList>
            <person name="Jurado V."/>
            <person name="Gutierrez-Patricio S."/>
            <person name="Gonzalez-Pimentel J.L."/>
            <person name="Miller A.Z."/>
            <person name="Laiz L."/>
            <person name="Saiz-Jimenez C."/>
        </authorList>
    </citation>
    <scope>NUCLEOTIDE SEQUENCE [LARGE SCALE GENOMIC DNA]</scope>
    <source>
        <strain evidence="9 10">DSM 22867</strain>
    </source>
</reference>
<dbReference type="PANTHER" id="PTHR43570:SF16">
    <property type="entry name" value="ALDEHYDE DEHYDROGENASE TYPE III, ISOFORM Q"/>
    <property type="match status" value="1"/>
</dbReference>
<dbReference type="FunFam" id="3.40.309.10:FF:000003">
    <property type="entry name" value="Aldehyde dehydrogenase"/>
    <property type="match status" value="1"/>
</dbReference>
<evidence type="ECO:0000256" key="3">
    <source>
        <dbReference type="ARBA" id="ARBA00023027"/>
    </source>
</evidence>
<dbReference type="CDD" id="cd07136">
    <property type="entry name" value="ALDH_YwdH-P39616"/>
    <property type="match status" value="1"/>
</dbReference>
<evidence type="ECO:0000256" key="1">
    <source>
        <dbReference type="ARBA" id="ARBA00009986"/>
    </source>
</evidence>
<evidence type="ECO:0000256" key="5">
    <source>
        <dbReference type="PIRSR" id="PIRSR036492-1"/>
    </source>
</evidence>
<dbReference type="InterPro" id="IPR029510">
    <property type="entry name" value="Ald_DH_CS_GLU"/>
</dbReference>
<evidence type="ECO:0000259" key="8">
    <source>
        <dbReference type="Pfam" id="PF00171"/>
    </source>
</evidence>
<comment type="similarity">
    <text evidence="1 4 7">Belongs to the aldehyde dehydrogenase family.</text>
</comment>
<evidence type="ECO:0000313" key="10">
    <source>
        <dbReference type="Proteomes" id="UP000266482"/>
    </source>
</evidence>
<dbReference type="GO" id="GO:0004029">
    <property type="term" value="F:aldehyde dehydrogenase (NAD+) activity"/>
    <property type="evidence" value="ECO:0007669"/>
    <property type="project" value="TreeGrafter"/>
</dbReference>
<feature type="active site" evidence="5 6">
    <location>
        <position position="213"/>
    </location>
</feature>
<dbReference type="PROSITE" id="PS00687">
    <property type="entry name" value="ALDEHYDE_DEHYDR_GLU"/>
    <property type="match status" value="1"/>
</dbReference>
<evidence type="ECO:0000256" key="7">
    <source>
        <dbReference type="RuleBase" id="RU003345"/>
    </source>
</evidence>
<evidence type="ECO:0000256" key="4">
    <source>
        <dbReference type="PIRNR" id="PIRNR036492"/>
    </source>
</evidence>
<dbReference type="RefSeq" id="WP_119597775.1">
    <property type="nucleotide sequence ID" value="NZ_QXQA01000001.1"/>
</dbReference>
<comment type="caution">
    <text evidence="9">The sequence shown here is derived from an EMBL/GenBank/DDBJ whole genome shotgun (WGS) entry which is preliminary data.</text>
</comment>
<evidence type="ECO:0000256" key="2">
    <source>
        <dbReference type="ARBA" id="ARBA00023002"/>
    </source>
</evidence>
<dbReference type="FunFam" id="3.40.605.10:FF:000004">
    <property type="entry name" value="Aldehyde dehydrogenase"/>
    <property type="match status" value="1"/>
</dbReference>
<dbReference type="PIRSF" id="PIRSF036492">
    <property type="entry name" value="ALDH"/>
    <property type="match status" value="1"/>
</dbReference>
<dbReference type="Gene3D" id="3.40.309.10">
    <property type="entry name" value="Aldehyde Dehydrogenase, Chain A, domain 2"/>
    <property type="match status" value="1"/>
</dbReference>
<gene>
    <name evidence="9" type="ORF">D3P08_02245</name>
</gene>
<dbReference type="InterPro" id="IPR016163">
    <property type="entry name" value="Ald_DH_C"/>
</dbReference>
<dbReference type="Gene3D" id="3.40.605.10">
    <property type="entry name" value="Aldehyde Dehydrogenase, Chain A, domain 1"/>
    <property type="match status" value="1"/>
</dbReference>
<dbReference type="EMBL" id="QXQA01000001">
    <property type="protein sequence ID" value="RIX60400.1"/>
    <property type="molecule type" value="Genomic_DNA"/>
</dbReference>
<dbReference type="GO" id="GO:0005737">
    <property type="term" value="C:cytoplasm"/>
    <property type="evidence" value="ECO:0007669"/>
    <property type="project" value="TreeGrafter"/>
</dbReference>
<keyword evidence="10" id="KW-1185">Reference proteome</keyword>
<evidence type="ECO:0000256" key="6">
    <source>
        <dbReference type="PROSITE-ProRule" id="PRU10007"/>
    </source>
</evidence>
<dbReference type="Pfam" id="PF00171">
    <property type="entry name" value="Aldedh"/>
    <property type="match status" value="1"/>
</dbReference>
<keyword evidence="2 4" id="KW-0560">Oxidoreductase</keyword>
<sequence length="467" mass="52250">MVTNDSVLQMLEEHTSFFRQGKTANAAFRIEQLHKLRRAIIRYERELLDALRKDLRKSEMEAYSSELGFVRSSITYQAKHLKKWMKPRKVRTPIYLAGARSRIIPEPYGTVLIVGPYNYPVQLILEPLIGAIAAGNCAVLKPSESVPHVSAVISRMIAETFEPAYVRVVEGEKEVTSALIRAPFDYIFFTGSIAVGKIVMEAAAKNLVPVTLELGGKSPVIVDKTANLDLAAKRIAWGKWLNAGQTCVAPDYVLVHEEIRAAFVNKMKEAVSSFYSDNPQASEDFGRIVNERQFDRLAAILDADRDLVVHGGRLDRDDLYIEPTLLAVGDASSSKALEAESMKDELFGPLLPILAYSRLEEAIELVRNRPKPLAFYVFTEDKEVRERVLGELSFGGGCVNDTISHLVNHHMPFGGVGHSGMGGYHGQHSFELFSHHKSVLTRSTKFEPGILFPPYKDKLKWIRKVLK</sequence>
<feature type="domain" description="Aldehyde dehydrogenase" evidence="8">
    <location>
        <begin position="10"/>
        <end position="439"/>
    </location>
</feature>
<dbReference type="AlphaFoldDB" id="A0A3A1VSC3"/>
<dbReference type="InterPro" id="IPR012394">
    <property type="entry name" value="Aldehyde_DH_NAD(P)"/>
</dbReference>
<feature type="active site" evidence="5">
    <location>
        <position position="247"/>
    </location>
</feature>
<evidence type="ECO:0000313" key="9">
    <source>
        <dbReference type="EMBL" id="RIX60400.1"/>
    </source>
</evidence>
<dbReference type="GO" id="GO:0006081">
    <property type="term" value="P:aldehyde metabolic process"/>
    <property type="evidence" value="ECO:0007669"/>
    <property type="project" value="InterPro"/>
</dbReference>
<dbReference type="Proteomes" id="UP000266482">
    <property type="component" value="Unassembled WGS sequence"/>
</dbReference>
<dbReference type="SUPFAM" id="SSF53720">
    <property type="entry name" value="ALDH-like"/>
    <property type="match status" value="1"/>
</dbReference>
<accession>A0A3A1VSC3</accession>
<protein>
    <recommendedName>
        <fullName evidence="4">Aldehyde dehydrogenase</fullName>
    </recommendedName>
</protein>
<name>A0A3A1VSC3_9BACL</name>
<organism evidence="9 10">
    <name type="scientific">Paenibacillus nanensis</name>
    <dbReference type="NCBI Taxonomy" id="393251"/>
    <lineage>
        <taxon>Bacteria</taxon>
        <taxon>Bacillati</taxon>
        <taxon>Bacillota</taxon>
        <taxon>Bacilli</taxon>
        <taxon>Bacillales</taxon>
        <taxon>Paenibacillaceae</taxon>
        <taxon>Paenibacillus</taxon>
    </lineage>
</organism>
<dbReference type="InterPro" id="IPR016161">
    <property type="entry name" value="Ald_DH/histidinol_DH"/>
</dbReference>
<dbReference type="OrthoDB" id="9762913at2"/>